<dbReference type="AlphaFoldDB" id="A0A6C0K2Q7"/>
<evidence type="ECO:0000313" key="2">
    <source>
        <dbReference type="EMBL" id="QHU10967.1"/>
    </source>
</evidence>
<sequence>MAGRARIVRSIQSYVNHSDAHSGLSMLKAGTPNKVGVTHYLWYNLQTRANQGPLDFVNTQVYYNTLQWQTYGNLRPSFVSNPRQAYTSFPASRYPAGQRPATFNGNFNSN</sequence>
<feature type="region of interest" description="Disordered" evidence="1">
    <location>
        <begin position="90"/>
        <end position="110"/>
    </location>
</feature>
<reference evidence="2" key="1">
    <citation type="journal article" date="2020" name="Nature">
        <title>Giant virus diversity and host interactions through global metagenomics.</title>
        <authorList>
            <person name="Schulz F."/>
            <person name="Roux S."/>
            <person name="Paez-Espino D."/>
            <person name="Jungbluth S."/>
            <person name="Walsh D.A."/>
            <person name="Denef V.J."/>
            <person name="McMahon K.D."/>
            <person name="Konstantinidis K.T."/>
            <person name="Eloe-Fadrosh E.A."/>
            <person name="Kyrpides N.C."/>
            <person name="Woyke T."/>
        </authorList>
    </citation>
    <scope>NUCLEOTIDE SEQUENCE</scope>
    <source>
        <strain evidence="2">GVMAG-S-1101165-83</strain>
    </source>
</reference>
<accession>A0A6C0K2Q7</accession>
<protein>
    <submittedName>
        <fullName evidence="2">Uncharacterized protein</fullName>
    </submittedName>
</protein>
<feature type="compositionally biased region" description="Polar residues" evidence="1">
    <location>
        <begin position="101"/>
        <end position="110"/>
    </location>
</feature>
<evidence type="ECO:0000256" key="1">
    <source>
        <dbReference type="SAM" id="MobiDB-lite"/>
    </source>
</evidence>
<dbReference type="EMBL" id="MN740777">
    <property type="protein sequence ID" value="QHU10967.1"/>
    <property type="molecule type" value="Genomic_DNA"/>
</dbReference>
<organism evidence="2">
    <name type="scientific">viral metagenome</name>
    <dbReference type="NCBI Taxonomy" id="1070528"/>
    <lineage>
        <taxon>unclassified sequences</taxon>
        <taxon>metagenomes</taxon>
        <taxon>organismal metagenomes</taxon>
    </lineage>
</organism>
<name>A0A6C0K2Q7_9ZZZZ</name>
<proteinExistence type="predicted"/>